<evidence type="ECO:0000256" key="26">
    <source>
        <dbReference type="SAM" id="Phobius"/>
    </source>
</evidence>
<evidence type="ECO:0000259" key="28">
    <source>
        <dbReference type="PROSITE" id="PS50011"/>
    </source>
</evidence>
<keyword evidence="5" id="KW-0808">Transferase</keyword>
<keyword evidence="4" id="KW-0597">Phosphoprotein</keyword>
<evidence type="ECO:0000256" key="6">
    <source>
        <dbReference type="ARBA" id="ARBA00022692"/>
    </source>
</evidence>
<evidence type="ECO:0000256" key="23">
    <source>
        <dbReference type="PROSITE-ProRule" id="PRU00352"/>
    </source>
</evidence>
<dbReference type="InterPro" id="IPR036352">
    <property type="entry name" value="Semap_dom_sf"/>
</dbReference>
<dbReference type="Gene3D" id="3.30.200.20">
    <property type="entry name" value="Phosphorylase Kinase, domain 1"/>
    <property type="match status" value="1"/>
</dbReference>
<feature type="region of interest" description="Disordered" evidence="25">
    <location>
        <begin position="1578"/>
        <end position="1612"/>
    </location>
</feature>
<dbReference type="FunFam" id="1.10.510.10:FF:000554">
    <property type="entry name" value="Predicted protein"/>
    <property type="match status" value="1"/>
</dbReference>
<dbReference type="SMART" id="SM00630">
    <property type="entry name" value="Sema"/>
    <property type="match status" value="1"/>
</dbReference>
<feature type="binding site" evidence="24">
    <location>
        <position position="1348"/>
    </location>
    <ligand>
        <name>ATP</name>
        <dbReference type="ChEBI" id="CHEBI:30616"/>
    </ligand>
</feature>
<feature type="signal peptide" evidence="27">
    <location>
        <begin position="1"/>
        <end position="25"/>
    </location>
</feature>
<dbReference type="InterPro" id="IPR002909">
    <property type="entry name" value="IPT_dom"/>
</dbReference>
<dbReference type="InterPro" id="IPR011009">
    <property type="entry name" value="Kinase-like_dom_sf"/>
</dbReference>
<gene>
    <name evidence="30" type="ORF">KP79_PYT11524</name>
</gene>
<evidence type="ECO:0000256" key="17">
    <source>
        <dbReference type="ARBA" id="ARBA00023170"/>
    </source>
</evidence>
<dbReference type="InterPro" id="IPR013783">
    <property type="entry name" value="Ig-like_fold"/>
</dbReference>
<evidence type="ECO:0000313" key="31">
    <source>
        <dbReference type="Proteomes" id="UP000242188"/>
    </source>
</evidence>
<evidence type="ECO:0000256" key="24">
    <source>
        <dbReference type="PROSITE-ProRule" id="PRU10141"/>
    </source>
</evidence>
<dbReference type="InterPro" id="IPR031148">
    <property type="entry name" value="Plexin"/>
</dbReference>
<dbReference type="Gene3D" id="2.130.10.10">
    <property type="entry name" value="YVTN repeat-like/Quinoprotein amine dehydrogenase"/>
    <property type="match status" value="1"/>
</dbReference>
<evidence type="ECO:0000256" key="22">
    <source>
        <dbReference type="ARBA" id="ARBA00033136"/>
    </source>
</evidence>
<dbReference type="SMART" id="SM00429">
    <property type="entry name" value="IPT"/>
    <property type="match status" value="3"/>
</dbReference>
<dbReference type="EMBL" id="NEDP02001463">
    <property type="protein sequence ID" value="OWF53201.1"/>
    <property type="molecule type" value="Genomic_DNA"/>
</dbReference>
<dbReference type="GO" id="GO:0030334">
    <property type="term" value="P:regulation of cell migration"/>
    <property type="evidence" value="ECO:0007669"/>
    <property type="project" value="TreeGrafter"/>
</dbReference>
<evidence type="ECO:0000256" key="4">
    <source>
        <dbReference type="ARBA" id="ARBA00022553"/>
    </source>
</evidence>
<sequence length="1612" mass="179413">MKTMEAMPLSKTLVCLLCLVQTVTAMHIVHTFRDLHKDTTLQNLKVDKNSGDVFVGATNALYRFSPDLSSFTKVAIGPRVDNPHCPPPMLPCNDTKKSTNSFSEGIAIDYKDNTLISCISLFHGTCQIRQLQNISWIVKELFKPSVPNNPVKSSLVFIAPGVEGKNALYIGASYSNLGNKKYRALVPHISSRNLETLDFSYVDSLGGTKISILPEVRLDIPVEFLYGFPYGGFVYFIARQYKSAIEYMFVTKIIRICQSDKYFSSYTEIELTCQPQYDFARGAYYDESTRKLYVVFENNEFDLDGPSAVCGYNMAETERIFNLTVEECFNGDGNLGPSHIRNTVPCPPKTGEPDYCGSTNASRRYGPIQGRNPIFQTPIMEFPNTVLTSVAVTTKNNQVLLFLGTKDGTLKKVIQSPGNIVSVVQDLEIEVGQLIKNEIHFNRDLSMLYVITDHKLVIVDIRHCEEKVSCEECTASPDPVCGWCVMENRCLEQESCPSSAVYPHWLPAKQGACARMVEVQPHVLSYEKLDSDIEKQQITFRLEEIMLNPRDSGDLDLLCYFSSQDTMSKTAAQIDGETVTCPLPSRPKLPVLPEDYTDVQVEFLVGGRAVVKRSVPVFDCRPHQNCTTCTMSNFTCEWHHDTNSCSRTGSVTTGAAPVTNVNACPMIDSPSLDTDIVVHSGESKQIAVGVANLQPDQTTNIKCNFQYLNQTQVVVGTIRSTLLTCDPVQFSFLADLAYVTAKFKVTWGSQDFPLDNPRDITVRIYKCNLMVTNCGQCLSMDAEYECGWCGDECSLQKNCDDSWLDRSSTCPNPKILRFNPSTGPIQGKTNISVTGINLGKAYTDLQGGVQVAGVRCTVHPEHFEPSIGFRCETEPTQNTQVGKILVNVDNQYTTESEGIFAFVDPTVDRLRPEQGPKSGGTRITITGMNLDTGTKTTVDMGGSPCDVRRRNATILECITSQHIAAKDEVEVEVSFGGYKRLLRPKFTYVEDPTITAIEPTKSILSGGITLTVIGERLGMIQRPKFFVEVNDQMIPPEGHRCHPFENYMNKWLLCQTPPLNFLGENVTETNPREVHYGFSLDGVTTWRNISKRENMGPLLYYPDPLVERFSGKIGDKKYIQDKPLIIEGRFAGMSQLINDVKVVVGQNECLNPMTSETNIVCDPPENPDGINTKGNALVLIKIGFLRKDVGFLNYIEKDAENGFNETEKPIALGIILGVVLPIIAIITLLAICIIRRQRKNGPNKNGIPEMLKDYDGKNEEADIGLNHVSVKADMNGQIPDSGPYISELLARIEDEAARQSISDFLIPRSKLDIGELVGKGVFGNTYQANYTTCVGADSEEKKTEVAVKSLLGCNTDNATVDAFLQKCLILKDLQHPNILPLLGMCLSAAEEPHMVIPYLERGDLKTYVRDPSKNITVIQLLEMAQQISEAMVYLESLHVVHGDLAARNCLLTDDKVVRVAGFGVTDLYAMDYCKSDEDRNKTVTKWVAPEAINTFVFSHKTDVWSYGVLLWELLTRGVTPYPDVDSKDLKNYLEGGHHLKKPRQCPESLYVMMVQCWTDRPNDRPTFQEVNDDMKTFLSADNGEQNDDTSDTQPLKSNIEPGGSSEYLEVMG</sequence>
<feature type="transmembrane region" description="Helical" evidence="26">
    <location>
        <begin position="1210"/>
        <end position="1234"/>
    </location>
</feature>
<protein>
    <recommendedName>
        <fullName evidence="3">Hepatocyte growth factor receptor</fullName>
    </recommendedName>
    <alternativeName>
        <fullName evidence="22">HGF/SF receptor</fullName>
    </alternativeName>
    <alternativeName>
        <fullName evidence="21">Proto-oncogene c-Met</fullName>
    </alternativeName>
    <alternativeName>
        <fullName evidence="19">Scatter factor receptor</fullName>
    </alternativeName>
    <alternativeName>
        <fullName evidence="20">Tyrosine-protein kinase Met</fullName>
    </alternativeName>
</protein>
<evidence type="ECO:0000256" key="5">
    <source>
        <dbReference type="ARBA" id="ARBA00022679"/>
    </source>
</evidence>
<dbReference type="Gene3D" id="2.60.40.10">
    <property type="entry name" value="Immunoglobulins"/>
    <property type="match status" value="5"/>
</dbReference>
<dbReference type="OrthoDB" id="125363at2759"/>
<comment type="similarity">
    <text evidence="2">Belongs to the plexin family.</text>
</comment>
<dbReference type="Gene3D" id="1.10.510.10">
    <property type="entry name" value="Transferase(Phosphotransferase) domain 1"/>
    <property type="match status" value="1"/>
</dbReference>
<comment type="subcellular location">
    <subcellularLocation>
        <location evidence="1">Cell membrane</location>
        <topology evidence="1">Single-pass type I membrane protein</topology>
    </subcellularLocation>
</comment>
<dbReference type="PROSITE" id="PS51004">
    <property type="entry name" value="SEMA"/>
    <property type="match status" value="1"/>
</dbReference>
<dbReference type="CDD" id="cd00192">
    <property type="entry name" value="PTKc"/>
    <property type="match status" value="1"/>
</dbReference>
<evidence type="ECO:0000256" key="20">
    <source>
        <dbReference type="ARBA" id="ARBA00033031"/>
    </source>
</evidence>
<dbReference type="Proteomes" id="UP000242188">
    <property type="component" value="Unassembled WGS sequence"/>
</dbReference>
<keyword evidence="12" id="KW-0832">Ubl conjugation</keyword>
<evidence type="ECO:0000256" key="8">
    <source>
        <dbReference type="ARBA" id="ARBA00022737"/>
    </source>
</evidence>
<evidence type="ECO:0000256" key="25">
    <source>
        <dbReference type="SAM" id="MobiDB-lite"/>
    </source>
</evidence>
<reference evidence="30 31" key="1">
    <citation type="journal article" date="2017" name="Nat. Ecol. Evol.">
        <title>Scallop genome provides insights into evolution of bilaterian karyotype and development.</title>
        <authorList>
            <person name="Wang S."/>
            <person name="Zhang J."/>
            <person name="Jiao W."/>
            <person name="Li J."/>
            <person name="Xun X."/>
            <person name="Sun Y."/>
            <person name="Guo X."/>
            <person name="Huan P."/>
            <person name="Dong B."/>
            <person name="Zhang L."/>
            <person name="Hu X."/>
            <person name="Sun X."/>
            <person name="Wang J."/>
            <person name="Zhao C."/>
            <person name="Wang Y."/>
            <person name="Wang D."/>
            <person name="Huang X."/>
            <person name="Wang R."/>
            <person name="Lv J."/>
            <person name="Li Y."/>
            <person name="Zhang Z."/>
            <person name="Liu B."/>
            <person name="Lu W."/>
            <person name="Hui Y."/>
            <person name="Liang J."/>
            <person name="Zhou Z."/>
            <person name="Hou R."/>
            <person name="Li X."/>
            <person name="Liu Y."/>
            <person name="Li H."/>
            <person name="Ning X."/>
            <person name="Lin Y."/>
            <person name="Zhao L."/>
            <person name="Xing Q."/>
            <person name="Dou J."/>
            <person name="Li Y."/>
            <person name="Mao J."/>
            <person name="Guo H."/>
            <person name="Dou H."/>
            <person name="Li T."/>
            <person name="Mu C."/>
            <person name="Jiang W."/>
            <person name="Fu Q."/>
            <person name="Fu X."/>
            <person name="Miao Y."/>
            <person name="Liu J."/>
            <person name="Yu Q."/>
            <person name="Li R."/>
            <person name="Liao H."/>
            <person name="Li X."/>
            <person name="Kong Y."/>
            <person name="Jiang Z."/>
            <person name="Chourrout D."/>
            <person name="Li R."/>
            <person name="Bao Z."/>
        </authorList>
    </citation>
    <scope>NUCLEOTIDE SEQUENCE [LARGE SCALE GENOMIC DNA]</scope>
    <source>
        <strain evidence="30 31">PY_sf001</strain>
    </source>
</reference>
<feature type="chain" id="PRO_5013278866" description="Hepatocyte growth factor receptor" evidence="27">
    <location>
        <begin position="26"/>
        <end position="1612"/>
    </location>
</feature>
<keyword evidence="11 24" id="KW-0067">ATP-binding</keyword>
<dbReference type="InterPro" id="IPR008266">
    <property type="entry name" value="Tyr_kinase_AS"/>
</dbReference>
<keyword evidence="15" id="KW-0829">Tyrosine-protein kinase</keyword>
<keyword evidence="10" id="KW-0418">Kinase</keyword>
<dbReference type="Pfam" id="PF07714">
    <property type="entry name" value="PK_Tyr_Ser-Thr"/>
    <property type="match status" value="1"/>
</dbReference>
<evidence type="ECO:0000256" key="21">
    <source>
        <dbReference type="ARBA" id="ARBA00033117"/>
    </source>
</evidence>
<evidence type="ECO:0000256" key="7">
    <source>
        <dbReference type="ARBA" id="ARBA00022729"/>
    </source>
</evidence>
<keyword evidence="6 26" id="KW-0812">Transmembrane</keyword>
<keyword evidence="14 26" id="KW-0472">Membrane</keyword>
<dbReference type="InterPro" id="IPR001627">
    <property type="entry name" value="Semap_dom"/>
</dbReference>
<keyword evidence="17" id="KW-0675">Receptor</keyword>
<dbReference type="SUPFAM" id="SSF101912">
    <property type="entry name" value="Sema domain"/>
    <property type="match status" value="1"/>
</dbReference>
<evidence type="ECO:0000256" key="18">
    <source>
        <dbReference type="ARBA" id="ARBA00023180"/>
    </source>
</evidence>
<comment type="caution">
    <text evidence="30">The sequence shown here is derived from an EMBL/GenBank/DDBJ whole genome shotgun (WGS) entry which is preliminary data.</text>
</comment>
<accession>A0A210QWW1</accession>
<dbReference type="GO" id="GO:0002116">
    <property type="term" value="C:semaphorin receptor complex"/>
    <property type="evidence" value="ECO:0007669"/>
    <property type="project" value="TreeGrafter"/>
</dbReference>
<evidence type="ECO:0000259" key="29">
    <source>
        <dbReference type="PROSITE" id="PS51004"/>
    </source>
</evidence>
<dbReference type="Pfam" id="PF01833">
    <property type="entry name" value="TIG"/>
    <property type="match status" value="2"/>
</dbReference>
<dbReference type="InterPro" id="IPR001245">
    <property type="entry name" value="Ser-Thr/Tyr_kinase_cat_dom"/>
</dbReference>
<dbReference type="InterPro" id="IPR041362">
    <property type="entry name" value="TIG2_plexin"/>
</dbReference>
<dbReference type="Pfam" id="PF01437">
    <property type="entry name" value="PSI"/>
    <property type="match status" value="1"/>
</dbReference>
<evidence type="ECO:0000256" key="1">
    <source>
        <dbReference type="ARBA" id="ARBA00004251"/>
    </source>
</evidence>
<dbReference type="InterPro" id="IPR000719">
    <property type="entry name" value="Prot_kinase_dom"/>
</dbReference>
<dbReference type="InterPro" id="IPR014756">
    <property type="entry name" value="Ig_E-set"/>
</dbReference>
<dbReference type="PROSITE" id="PS00109">
    <property type="entry name" value="PROTEIN_KINASE_TYR"/>
    <property type="match status" value="1"/>
</dbReference>
<dbReference type="SUPFAM" id="SSF81296">
    <property type="entry name" value="E set domains"/>
    <property type="match status" value="3"/>
</dbReference>
<dbReference type="CDD" id="cd11236">
    <property type="entry name" value="Sema_plexin_like"/>
    <property type="match status" value="1"/>
</dbReference>
<organism evidence="30 31">
    <name type="scientific">Mizuhopecten yessoensis</name>
    <name type="common">Japanese scallop</name>
    <name type="synonym">Patinopecten yessoensis</name>
    <dbReference type="NCBI Taxonomy" id="6573"/>
    <lineage>
        <taxon>Eukaryota</taxon>
        <taxon>Metazoa</taxon>
        <taxon>Spiralia</taxon>
        <taxon>Lophotrochozoa</taxon>
        <taxon>Mollusca</taxon>
        <taxon>Bivalvia</taxon>
        <taxon>Autobranchia</taxon>
        <taxon>Pteriomorphia</taxon>
        <taxon>Pectinida</taxon>
        <taxon>Pectinoidea</taxon>
        <taxon>Pectinidae</taxon>
        <taxon>Mizuhopecten</taxon>
    </lineage>
</organism>
<dbReference type="STRING" id="6573.A0A210QWW1"/>
<evidence type="ECO:0000256" key="14">
    <source>
        <dbReference type="ARBA" id="ARBA00023136"/>
    </source>
</evidence>
<dbReference type="SUPFAM" id="SSF103575">
    <property type="entry name" value="Plexin repeat"/>
    <property type="match status" value="2"/>
</dbReference>
<dbReference type="PANTHER" id="PTHR22625">
    <property type="entry name" value="PLEXIN"/>
    <property type="match status" value="1"/>
</dbReference>
<evidence type="ECO:0000256" key="12">
    <source>
        <dbReference type="ARBA" id="ARBA00022843"/>
    </source>
</evidence>
<dbReference type="PANTHER" id="PTHR22625:SF70">
    <property type="entry name" value="PLEXIN A, ISOFORM A"/>
    <property type="match status" value="1"/>
</dbReference>
<dbReference type="GO" id="GO:0005524">
    <property type="term" value="F:ATP binding"/>
    <property type="evidence" value="ECO:0007669"/>
    <property type="project" value="UniProtKB-UniRule"/>
</dbReference>
<dbReference type="GO" id="GO:0005886">
    <property type="term" value="C:plasma membrane"/>
    <property type="evidence" value="ECO:0007669"/>
    <property type="project" value="UniProtKB-SubCell"/>
</dbReference>
<evidence type="ECO:0000256" key="2">
    <source>
        <dbReference type="ARBA" id="ARBA00010297"/>
    </source>
</evidence>
<name>A0A210QWW1_MIZYE</name>
<evidence type="ECO:0000256" key="10">
    <source>
        <dbReference type="ARBA" id="ARBA00022777"/>
    </source>
</evidence>
<evidence type="ECO:0000313" key="30">
    <source>
        <dbReference type="EMBL" id="OWF53201.1"/>
    </source>
</evidence>
<feature type="domain" description="Protein kinase" evidence="28">
    <location>
        <begin position="1311"/>
        <end position="1578"/>
    </location>
</feature>
<dbReference type="GO" id="GO:0017154">
    <property type="term" value="F:semaphorin receptor activity"/>
    <property type="evidence" value="ECO:0007669"/>
    <property type="project" value="InterPro"/>
</dbReference>
<dbReference type="PRINTS" id="PR00109">
    <property type="entry name" value="TYRKINASE"/>
</dbReference>
<dbReference type="SUPFAM" id="SSF56112">
    <property type="entry name" value="Protein kinase-like (PK-like)"/>
    <property type="match status" value="1"/>
</dbReference>
<dbReference type="Pfam" id="PF18020">
    <property type="entry name" value="TIG_2"/>
    <property type="match status" value="1"/>
</dbReference>
<keyword evidence="16" id="KW-1015">Disulfide bond</keyword>
<evidence type="ECO:0000256" key="3">
    <source>
        <dbReference type="ARBA" id="ARBA00019839"/>
    </source>
</evidence>
<dbReference type="SMART" id="SM00423">
    <property type="entry name" value="PSI"/>
    <property type="match status" value="3"/>
</dbReference>
<dbReference type="PROSITE" id="PS00107">
    <property type="entry name" value="PROTEIN_KINASE_ATP"/>
    <property type="match status" value="1"/>
</dbReference>
<evidence type="ECO:0000256" key="16">
    <source>
        <dbReference type="ARBA" id="ARBA00023157"/>
    </source>
</evidence>
<dbReference type="Pfam" id="PF01403">
    <property type="entry name" value="Sema"/>
    <property type="match status" value="1"/>
</dbReference>
<keyword evidence="8" id="KW-0677">Repeat</keyword>
<comment type="caution">
    <text evidence="23">Lacks conserved residue(s) required for the propagation of feature annotation.</text>
</comment>
<evidence type="ECO:0000256" key="13">
    <source>
        <dbReference type="ARBA" id="ARBA00022989"/>
    </source>
</evidence>
<keyword evidence="31" id="KW-1185">Reference proteome</keyword>
<evidence type="ECO:0000256" key="11">
    <source>
        <dbReference type="ARBA" id="ARBA00022840"/>
    </source>
</evidence>
<keyword evidence="18" id="KW-0325">Glycoprotein</keyword>
<dbReference type="InterPro" id="IPR016201">
    <property type="entry name" value="PSI"/>
</dbReference>
<keyword evidence="13 26" id="KW-1133">Transmembrane helix</keyword>
<proteinExistence type="inferred from homology"/>
<keyword evidence="7 27" id="KW-0732">Signal</keyword>
<dbReference type="InterPro" id="IPR017441">
    <property type="entry name" value="Protein_kinase_ATP_BS"/>
</dbReference>
<evidence type="ECO:0000256" key="19">
    <source>
        <dbReference type="ARBA" id="ARBA00030820"/>
    </source>
</evidence>
<dbReference type="PROSITE" id="PS50011">
    <property type="entry name" value="PROTEIN_KINASE_DOM"/>
    <property type="match status" value="1"/>
</dbReference>
<dbReference type="GO" id="GO:0004713">
    <property type="term" value="F:protein tyrosine kinase activity"/>
    <property type="evidence" value="ECO:0007669"/>
    <property type="project" value="UniProtKB-KW"/>
</dbReference>
<dbReference type="InterPro" id="IPR002165">
    <property type="entry name" value="Plexin_repeat"/>
</dbReference>
<feature type="domain" description="Sema" evidence="29">
    <location>
        <begin position="11"/>
        <end position="461"/>
    </location>
</feature>
<evidence type="ECO:0000256" key="9">
    <source>
        <dbReference type="ARBA" id="ARBA00022741"/>
    </source>
</evidence>
<evidence type="ECO:0000256" key="15">
    <source>
        <dbReference type="ARBA" id="ARBA00023137"/>
    </source>
</evidence>
<dbReference type="InterPro" id="IPR015943">
    <property type="entry name" value="WD40/YVTN_repeat-like_dom_sf"/>
</dbReference>
<keyword evidence="9 24" id="KW-0547">Nucleotide-binding</keyword>
<evidence type="ECO:0000256" key="27">
    <source>
        <dbReference type="SAM" id="SignalP"/>
    </source>
</evidence>